<accession>A0A9N9J2F3</accession>
<evidence type="ECO:0000313" key="3">
    <source>
        <dbReference type="Proteomes" id="UP000789342"/>
    </source>
</evidence>
<dbReference type="Pfam" id="PF05011">
    <property type="entry name" value="DBR1"/>
    <property type="match status" value="1"/>
</dbReference>
<dbReference type="GO" id="GO:0006397">
    <property type="term" value="P:mRNA processing"/>
    <property type="evidence" value="ECO:0007669"/>
    <property type="project" value="InterPro"/>
</dbReference>
<gene>
    <name evidence="2" type="ORF">AMORRO_LOCUS15890</name>
</gene>
<feature type="domain" description="Lariat debranching enzyme C-terminal" evidence="1">
    <location>
        <begin position="6"/>
        <end position="79"/>
    </location>
</feature>
<dbReference type="EMBL" id="CAJVPV010040638">
    <property type="protein sequence ID" value="CAG8760645.1"/>
    <property type="molecule type" value="Genomic_DNA"/>
</dbReference>
<reference evidence="2" key="1">
    <citation type="submission" date="2021-06" db="EMBL/GenBank/DDBJ databases">
        <authorList>
            <person name="Kallberg Y."/>
            <person name="Tangrot J."/>
            <person name="Rosling A."/>
        </authorList>
    </citation>
    <scope>NUCLEOTIDE SEQUENCE</scope>
    <source>
        <strain evidence="2">CL551</strain>
    </source>
</reference>
<sequence length="146" mass="16952">TPFPSHEQIIEKVELNFQWVRENISQKDSGLLVPNNFQQTAPNHDQLRSHTFHHTYDLSQPFLNPQTVAFTNKLKIENKINSNGQVVEKILDRYVTHERTKQPTEVCTSFIPFIPNILTMNSIDPAAAFKLLLKETIEKREQQEQA</sequence>
<evidence type="ECO:0000259" key="1">
    <source>
        <dbReference type="Pfam" id="PF05011"/>
    </source>
</evidence>
<organism evidence="2 3">
    <name type="scientific">Acaulospora morrowiae</name>
    <dbReference type="NCBI Taxonomy" id="94023"/>
    <lineage>
        <taxon>Eukaryota</taxon>
        <taxon>Fungi</taxon>
        <taxon>Fungi incertae sedis</taxon>
        <taxon>Mucoromycota</taxon>
        <taxon>Glomeromycotina</taxon>
        <taxon>Glomeromycetes</taxon>
        <taxon>Diversisporales</taxon>
        <taxon>Acaulosporaceae</taxon>
        <taxon>Acaulospora</taxon>
    </lineage>
</organism>
<feature type="non-terminal residue" evidence="2">
    <location>
        <position position="146"/>
    </location>
</feature>
<evidence type="ECO:0000313" key="2">
    <source>
        <dbReference type="EMBL" id="CAG8760645.1"/>
    </source>
</evidence>
<dbReference type="AlphaFoldDB" id="A0A9N9J2F3"/>
<dbReference type="Proteomes" id="UP000789342">
    <property type="component" value="Unassembled WGS sequence"/>
</dbReference>
<comment type="caution">
    <text evidence="2">The sequence shown here is derived from an EMBL/GenBank/DDBJ whole genome shotgun (WGS) entry which is preliminary data.</text>
</comment>
<proteinExistence type="predicted"/>
<dbReference type="GO" id="GO:0016788">
    <property type="term" value="F:hydrolase activity, acting on ester bonds"/>
    <property type="evidence" value="ECO:0007669"/>
    <property type="project" value="InterPro"/>
</dbReference>
<feature type="non-terminal residue" evidence="2">
    <location>
        <position position="1"/>
    </location>
</feature>
<keyword evidence="3" id="KW-1185">Reference proteome</keyword>
<dbReference type="InterPro" id="IPR007708">
    <property type="entry name" value="DBR1_C"/>
</dbReference>
<protein>
    <submittedName>
        <fullName evidence="2">4906_t:CDS:1</fullName>
    </submittedName>
</protein>
<name>A0A9N9J2F3_9GLOM</name>